<evidence type="ECO:0000313" key="4">
    <source>
        <dbReference type="EMBL" id="CAG9853684.1"/>
    </source>
</evidence>
<dbReference type="SUPFAM" id="SSF48403">
    <property type="entry name" value="Ankyrin repeat"/>
    <property type="match status" value="1"/>
</dbReference>
<dbReference type="GO" id="GO:0004842">
    <property type="term" value="F:ubiquitin-protein transferase activity"/>
    <property type="evidence" value="ECO:0007669"/>
    <property type="project" value="TreeGrafter"/>
</dbReference>
<dbReference type="PANTHER" id="PTHR24171">
    <property type="entry name" value="ANKYRIN REPEAT DOMAIN-CONTAINING PROTEIN 39-RELATED"/>
    <property type="match status" value="1"/>
</dbReference>
<keyword evidence="1" id="KW-0677">Repeat</keyword>
<dbReference type="SMART" id="SM00248">
    <property type="entry name" value="ANK"/>
    <property type="match status" value="6"/>
</dbReference>
<dbReference type="GO" id="GO:0031436">
    <property type="term" value="C:BRCA1-BARD1 complex"/>
    <property type="evidence" value="ECO:0007669"/>
    <property type="project" value="TreeGrafter"/>
</dbReference>
<keyword evidence="5" id="KW-1185">Reference proteome</keyword>
<evidence type="ECO:0000256" key="2">
    <source>
        <dbReference type="ARBA" id="ARBA00023043"/>
    </source>
</evidence>
<feature type="repeat" description="ANK" evidence="3">
    <location>
        <begin position="159"/>
        <end position="191"/>
    </location>
</feature>
<proteinExistence type="predicted"/>
<dbReference type="Pfam" id="PF00023">
    <property type="entry name" value="Ank"/>
    <property type="match status" value="2"/>
</dbReference>
<name>A0A9N9TDE9_PHYSR</name>
<sequence length="532" mass="61242">MDFSDSEDELYPIRVSHFEGALVYNDPLLLSGVLRAVVEENVEKIRELVSQGHSLNINDNNGNTPLHIAVLKNCLQIVQYLVNHEDVRINTRNFQGQTALFCAVRLGYYELSKLLIEKGANVNLPDNEEVTPLHKSVQFPDIAHLLIKNGANINVVDYSDDTPLHDAVAEKCLETVCMLLYYGADANALGGNHLTPFMKALITESFELQQVLFDYVDDFNVTTLDDCSTLTLALTHDTPYVNEIIERGAEVNVFAYLACINIPDEDNFKLIWNRLTEVDVEDDNINLMFLFYELDKEDFNKYIDIITESTNSNVLEVLAQKTKSSDLASLIEKTANNFLSTEQITKLTLLWLEYGFKLGSDVIVEVFMNMGYCELFKILLFMDYTEAWSPLTITPRLIFDINSDVLTKCSELLHEEYALINPRRFKQDFVASLSYWKWGHRLFGSTNLDQFSDIIRNFYQQEVELKSMLLSESLVPSLMELARDQTRKYIVDRRDLKNSSQYYTFVNRLDLSSVYKKILLFETKIYKAPYEK</sequence>
<dbReference type="PRINTS" id="PR01415">
    <property type="entry name" value="ANKYRIN"/>
</dbReference>
<protein>
    <submittedName>
        <fullName evidence="4">Uncharacterized protein</fullName>
    </submittedName>
</protein>
<dbReference type="InterPro" id="IPR002110">
    <property type="entry name" value="Ankyrin_rpt"/>
</dbReference>
<feature type="repeat" description="ANK" evidence="3">
    <location>
        <begin position="61"/>
        <end position="84"/>
    </location>
</feature>
<gene>
    <name evidence="4" type="ORF">PHYEVI_LOCUS156</name>
</gene>
<dbReference type="Gene3D" id="1.25.40.20">
    <property type="entry name" value="Ankyrin repeat-containing domain"/>
    <property type="match status" value="2"/>
</dbReference>
<dbReference type="InterPro" id="IPR036770">
    <property type="entry name" value="Ankyrin_rpt-contain_sf"/>
</dbReference>
<dbReference type="GO" id="GO:0070531">
    <property type="term" value="C:BRCA1-A complex"/>
    <property type="evidence" value="ECO:0007669"/>
    <property type="project" value="TreeGrafter"/>
</dbReference>
<dbReference type="Proteomes" id="UP001153712">
    <property type="component" value="Chromosome 1"/>
</dbReference>
<dbReference type="PROSITE" id="PS50297">
    <property type="entry name" value="ANK_REP_REGION"/>
    <property type="match status" value="3"/>
</dbReference>
<reference evidence="4" key="1">
    <citation type="submission" date="2022-01" db="EMBL/GenBank/DDBJ databases">
        <authorList>
            <person name="King R."/>
        </authorList>
    </citation>
    <scope>NUCLEOTIDE SEQUENCE</scope>
</reference>
<dbReference type="PANTHER" id="PTHR24171:SF8">
    <property type="entry name" value="BRCA1-ASSOCIATED RING DOMAIN PROTEIN 1"/>
    <property type="match status" value="1"/>
</dbReference>
<dbReference type="OrthoDB" id="6431538at2759"/>
<evidence type="ECO:0000256" key="3">
    <source>
        <dbReference type="PROSITE-ProRule" id="PRU00023"/>
    </source>
</evidence>
<evidence type="ECO:0000313" key="5">
    <source>
        <dbReference type="Proteomes" id="UP001153712"/>
    </source>
</evidence>
<feature type="repeat" description="ANK" evidence="3">
    <location>
        <begin position="95"/>
        <end position="127"/>
    </location>
</feature>
<keyword evidence="2 3" id="KW-0040">ANK repeat</keyword>
<dbReference type="AlphaFoldDB" id="A0A9N9TDE9"/>
<evidence type="ECO:0000256" key="1">
    <source>
        <dbReference type="ARBA" id="ARBA00022737"/>
    </source>
</evidence>
<dbReference type="EMBL" id="OU900094">
    <property type="protein sequence ID" value="CAG9853684.1"/>
    <property type="molecule type" value="Genomic_DNA"/>
</dbReference>
<dbReference type="GO" id="GO:0085020">
    <property type="term" value="P:protein K6-linked ubiquitination"/>
    <property type="evidence" value="ECO:0007669"/>
    <property type="project" value="TreeGrafter"/>
</dbReference>
<organism evidence="4 5">
    <name type="scientific">Phyllotreta striolata</name>
    <name type="common">Striped flea beetle</name>
    <name type="synonym">Crioceris striolata</name>
    <dbReference type="NCBI Taxonomy" id="444603"/>
    <lineage>
        <taxon>Eukaryota</taxon>
        <taxon>Metazoa</taxon>
        <taxon>Ecdysozoa</taxon>
        <taxon>Arthropoda</taxon>
        <taxon>Hexapoda</taxon>
        <taxon>Insecta</taxon>
        <taxon>Pterygota</taxon>
        <taxon>Neoptera</taxon>
        <taxon>Endopterygota</taxon>
        <taxon>Coleoptera</taxon>
        <taxon>Polyphaga</taxon>
        <taxon>Cucujiformia</taxon>
        <taxon>Chrysomeloidea</taxon>
        <taxon>Chrysomelidae</taxon>
        <taxon>Galerucinae</taxon>
        <taxon>Alticini</taxon>
        <taxon>Phyllotreta</taxon>
    </lineage>
</organism>
<dbReference type="Pfam" id="PF12796">
    <property type="entry name" value="Ank_2"/>
    <property type="match status" value="1"/>
</dbReference>
<dbReference type="PROSITE" id="PS50088">
    <property type="entry name" value="ANK_REPEAT"/>
    <property type="match status" value="3"/>
</dbReference>
<accession>A0A9N9TDE9</accession>